<accession>T1K8L2</accession>
<dbReference type="AlphaFoldDB" id="T1K8L2"/>
<protein>
    <submittedName>
        <fullName evidence="1">Uncharacterized protein</fullName>
    </submittedName>
</protein>
<dbReference type="EMBL" id="CAEY01001877">
    <property type="status" value="NOT_ANNOTATED_CDS"/>
    <property type="molecule type" value="Genomic_DNA"/>
</dbReference>
<dbReference type="EnsemblMetazoa" id="tetur07g01730.1">
    <property type="protein sequence ID" value="tetur07g01730.1"/>
    <property type="gene ID" value="tetur07g01730"/>
</dbReference>
<evidence type="ECO:0000313" key="2">
    <source>
        <dbReference type="Proteomes" id="UP000015104"/>
    </source>
</evidence>
<keyword evidence="2" id="KW-1185">Reference proteome</keyword>
<dbReference type="HOGENOM" id="CLU_3428649_0_0_1"/>
<organism evidence="1 2">
    <name type="scientific">Tetranychus urticae</name>
    <name type="common">Two-spotted spider mite</name>
    <dbReference type="NCBI Taxonomy" id="32264"/>
    <lineage>
        <taxon>Eukaryota</taxon>
        <taxon>Metazoa</taxon>
        <taxon>Ecdysozoa</taxon>
        <taxon>Arthropoda</taxon>
        <taxon>Chelicerata</taxon>
        <taxon>Arachnida</taxon>
        <taxon>Acari</taxon>
        <taxon>Acariformes</taxon>
        <taxon>Trombidiformes</taxon>
        <taxon>Prostigmata</taxon>
        <taxon>Eleutherengona</taxon>
        <taxon>Raphignathae</taxon>
        <taxon>Tetranychoidea</taxon>
        <taxon>Tetranychidae</taxon>
        <taxon>Tetranychus</taxon>
    </lineage>
</organism>
<reference evidence="2" key="1">
    <citation type="submission" date="2011-08" db="EMBL/GenBank/DDBJ databases">
        <authorList>
            <person name="Rombauts S."/>
        </authorList>
    </citation>
    <scope>NUCLEOTIDE SEQUENCE</scope>
    <source>
        <strain evidence="2">London</strain>
    </source>
</reference>
<sequence length="20" mass="2546">MKGHFCRLVYQLVLYKMFRL</sequence>
<reference evidence="1" key="2">
    <citation type="submission" date="2015-06" db="UniProtKB">
        <authorList>
            <consortium name="EnsemblMetazoa"/>
        </authorList>
    </citation>
    <scope>IDENTIFICATION</scope>
</reference>
<proteinExistence type="predicted"/>
<dbReference type="Proteomes" id="UP000015104">
    <property type="component" value="Unassembled WGS sequence"/>
</dbReference>
<name>T1K8L2_TETUR</name>
<evidence type="ECO:0000313" key="1">
    <source>
        <dbReference type="EnsemblMetazoa" id="tetur07g01730.1"/>
    </source>
</evidence>